<dbReference type="RefSeq" id="WP_195080831.1">
    <property type="nucleotide sequence ID" value="NZ_JAYESH010000022.1"/>
</dbReference>
<feature type="domain" description="Excalibur calcium-binding" evidence="3">
    <location>
        <begin position="85"/>
        <end position="121"/>
    </location>
</feature>
<evidence type="ECO:0000256" key="2">
    <source>
        <dbReference type="SAM" id="SignalP"/>
    </source>
</evidence>
<dbReference type="InterPro" id="IPR008613">
    <property type="entry name" value="Excalibur_Ca-bd_domain"/>
</dbReference>
<dbReference type="SMART" id="SM00894">
    <property type="entry name" value="Excalibur"/>
    <property type="match status" value="1"/>
</dbReference>
<reference evidence="4 5" key="1">
    <citation type="submission" date="2023-12" db="EMBL/GenBank/DDBJ databases">
        <title>novel species in genus Nocarida.</title>
        <authorList>
            <person name="Li Z."/>
        </authorList>
    </citation>
    <scope>NUCLEOTIDE SEQUENCE [LARGE SCALE GENOMIC DNA]</scope>
    <source>
        <strain evidence="4 5">CDC186</strain>
    </source>
</reference>
<comment type="caution">
    <text evidence="4">The sequence shown here is derived from an EMBL/GenBank/DDBJ whole genome shotgun (WGS) entry which is preliminary data.</text>
</comment>
<feature type="signal peptide" evidence="2">
    <location>
        <begin position="1"/>
        <end position="32"/>
    </location>
</feature>
<sequence length="121" mass="12367">MKNALLRALLGIGSAGLLATAVVTFGSPVAAADPLTDLLCGSGSAQFCPPQAAPPQAPPQPGNPPAPNNPRQPNNPPPQAPPSPYYKNCTEVRNAGKAPLLRGQPGYAPHLDRDNDGIACE</sequence>
<evidence type="ECO:0000256" key="1">
    <source>
        <dbReference type="SAM" id="MobiDB-lite"/>
    </source>
</evidence>
<protein>
    <submittedName>
        <fullName evidence="4">Excalibur calcium-binding domain-containing protein</fullName>
    </submittedName>
</protein>
<organism evidence="4 5">
    <name type="scientific">Nocardia implantans</name>
    <dbReference type="NCBI Taxonomy" id="3108168"/>
    <lineage>
        <taxon>Bacteria</taxon>
        <taxon>Bacillati</taxon>
        <taxon>Actinomycetota</taxon>
        <taxon>Actinomycetes</taxon>
        <taxon>Mycobacteriales</taxon>
        <taxon>Nocardiaceae</taxon>
        <taxon>Nocardia</taxon>
    </lineage>
</organism>
<evidence type="ECO:0000313" key="4">
    <source>
        <dbReference type="EMBL" id="MEB3508502.1"/>
    </source>
</evidence>
<gene>
    <name evidence="4" type="ORF">U3653_00565</name>
</gene>
<dbReference type="Pfam" id="PF05901">
    <property type="entry name" value="Excalibur"/>
    <property type="match status" value="1"/>
</dbReference>
<feature type="compositionally biased region" description="Pro residues" evidence="1">
    <location>
        <begin position="51"/>
        <end position="84"/>
    </location>
</feature>
<keyword evidence="5" id="KW-1185">Reference proteome</keyword>
<name>A0ABU6AM17_9NOCA</name>
<evidence type="ECO:0000313" key="5">
    <source>
        <dbReference type="Proteomes" id="UP001348098"/>
    </source>
</evidence>
<keyword evidence="2" id="KW-0732">Signal</keyword>
<proteinExistence type="predicted"/>
<feature type="compositionally biased region" description="Basic and acidic residues" evidence="1">
    <location>
        <begin position="110"/>
        <end position="121"/>
    </location>
</feature>
<feature type="chain" id="PRO_5047023657" evidence="2">
    <location>
        <begin position="33"/>
        <end position="121"/>
    </location>
</feature>
<dbReference type="Proteomes" id="UP001348098">
    <property type="component" value="Unassembled WGS sequence"/>
</dbReference>
<evidence type="ECO:0000259" key="3">
    <source>
        <dbReference type="SMART" id="SM00894"/>
    </source>
</evidence>
<dbReference type="EMBL" id="JAYKYQ010000001">
    <property type="protein sequence ID" value="MEB3508502.1"/>
    <property type="molecule type" value="Genomic_DNA"/>
</dbReference>
<feature type="region of interest" description="Disordered" evidence="1">
    <location>
        <begin position="47"/>
        <end position="121"/>
    </location>
</feature>
<accession>A0ABU6AM17</accession>